<dbReference type="Pfam" id="PF00873">
    <property type="entry name" value="ACR_tran"/>
    <property type="match status" value="1"/>
</dbReference>
<feature type="transmembrane region" description="Helical" evidence="2">
    <location>
        <begin position="948"/>
        <end position="970"/>
    </location>
</feature>
<proteinExistence type="predicted"/>
<feature type="transmembrane region" description="Helical" evidence="2">
    <location>
        <begin position="846"/>
        <end position="869"/>
    </location>
</feature>
<evidence type="ECO:0000256" key="2">
    <source>
        <dbReference type="SAM" id="Phobius"/>
    </source>
</evidence>
<gene>
    <name evidence="3" type="ORF">SAMN05421641_12522</name>
</gene>
<reference evidence="3 4" key="1">
    <citation type="submission" date="2017-01" db="EMBL/GenBank/DDBJ databases">
        <authorList>
            <person name="Varghese N."/>
            <person name="Submissions S."/>
        </authorList>
    </citation>
    <scope>NUCLEOTIDE SEQUENCE [LARGE SCALE GENOMIC DNA]</scope>
    <source>
        <strain evidence="3 4">ATCC 700171</strain>
    </source>
</reference>
<dbReference type="Gene3D" id="3.30.70.1320">
    <property type="entry name" value="Multidrug efflux transporter AcrB pore domain like"/>
    <property type="match status" value="1"/>
</dbReference>
<evidence type="ECO:0000313" key="3">
    <source>
        <dbReference type="EMBL" id="SIR10645.1"/>
    </source>
</evidence>
<dbReference type="Gene3D" id="3.30.70.1440">
    <property type="entry name" value="Multidrug efflux transporter AcrB pore domain"/>
    <property type="match status" value="1"/>
</dbReference>
<keyword evidence="2" id="KW-1133">Transmembrane helix</keyword>
<feature type="transmembrane region" description="Helical" evidence="2">
    <location>
        <begin position="902"/>
        <end position="927"/>
    </location>
</feature>
<keyword evidence="2" id="KW-0812">Transmembrane</keyword>
<dbReference type="PANTHER" id="PTHR32063">
    <property type="match status" value="1"/>
</dbReference>
<feature type="transmembrane region" description="Helical" evidence="2">
    <location>
        <begin position="358"/>
        <end position="378"/>
    </location>
</feature>
<dbReference type="RefSeq" id="WP_149766506.1">
    <property type="nucleotide sequence ID" value="NZ_FTMK01000025.1"/>
</dbReference>
<evidence type="ECO:0000313" key="4">
    <source>
        <dbReference type="Proteomes" id="UP000323956"/>
    </source>
</evidence>
<dbReference type="GO" id="GO:0005886">
    <property type="term" value="C:plasma membrane"/>
    <property type="evidence" value="ECO:0007669"/>
    <property type="project" value="TreeGrafter"/>
</dbReference>
<dbReference type="AlphaFoldDB" id="A0A1N6Y7M4"/>
<sequence>MNFSAWAIRNPVPPILLFVLLTMTGLMGFQRLDVQNFPDMDLPTIQISATLEGAAATQLETEVARPIEDALTGLVLLDSVRSTVRDGSVAITVAFQVGKDPQQALDEVRSAVDQVRPDLPAEMNAPRVTKQTLNPAPLVTFTVSSDRLDEAELSWFVDNLLSRALMAVEGVGEISRLGGIDREIRVELDAARLNGLGLTAGDIQARLAAVQADRSGGAVRVGDGNQTVRTLAAARSVEELRALPVPLPNGGWLRLDEIAQVSDGHAERTSLAYLNGQPVIAAQVKRSKGYSDLAVTQAVRAAMDAFAARNPQVVIAEAYDTVAPTIQNYDASMTMLYEGAIIAVVVVFLFLRDWRATFLAAIALPLSIIPTFLVMDWLGYSLNMITLLALSLVVGILVDDAIVEIENIERHLHMGKPPRAAAMEAADEIGLAVIATTFTLVAVFLPTAFMAGVPGIVFRQFGVTASVAVLASLLVARLLTPMMAAYMMRTTGAHVERRDGAVMRSYLSLVRGALRRRWIAMLGGAGFLAFTLALLGQLSTSFFPASDSSQMQITLTAPPGAALATTDAAARAAAQAIAGREHVVSVFQATGAASTGGAGPGGGGSTEAITSATLVVNLTPIDDRDIGQAAIEADLRRALETVPGVRIAVGGADNGTQLQLTLAGDDPAVLEQAAARLEDEVRGIEGIGNVTSSAALLSPEITITPDLPLAASLGITAQAISDAVRLATAGGYEASLAKLDLPERQVPIRVMLAEENRRSLEALSLIPVAGRAGNVSLGTVADIAFGAAAGEIGRLDRSRNVAITVELNGRNLSEVMGAVEQLPAYLHLPEGVRFVKQGDLKRQGELFASFATAMAIGIFCIYAVLVLLFHDFLQPLTILMALPLSLGGAILPLVVLDMGFSMPAVIGLLLLMGIVSKNSILLVEYAIEARRRGMPRFEALVDACHKRARPIVMTTIAMASGMAPAALSLVPGDSSFRQPMGVVVIGGLIASTLLSLVVIPVVYTFVDDFLGLLRKLRPAGAAPTAPETVEPARPQAVADISAPERKIA</sequence>
<feature type="region of interest" description="Disordered" evidence="1">
    <location>
        <begin position="1022"/>
        <end position="1048"/>
    </location>
</feature>
<dbReference type="Proteomes" id="UP000323956">
    <property type="component" value="Unassembled WGS sequence"/>
</dbReference>
<evidence type="ECO:0000256" key="1">
    <source>
        <dbReference type="SAM" id="MobiDB-lite"/>
    </source>
</evidence>
<feature type="compositionally biased region" description="Low complexity" evidence="1">
    <location>
        <begin position="1022"/>
        <end position="1034"/>
    </location>
</feature>
<feature type="transmembrane region" description="Helical" evidence="2">
    <location>
        <begin position="334"/>
        <end position="351"/>
    </location>
</feature>
<protein>
    <submittedName>
        <fullName evidence="3">Multidrug efflux pump subunit AcrB</fullName>
    </submittedName>
</protein>
<keyword evidence="2" id="KW-0472">Membrane</keyword>
<dbReference type="EMBL" id="FTMK01000025">
    <property type="protein sequence ID" value="SIR10645.1"/>
    <property type="molecule type" value="Genomic_DNA"/>
</dbReference>
<dbReference type="SUPFAM" id="SSF82714">
    <property type="entry name" value="Multidrug efflux transporter AcrB TolC docking domain, DN and DC subdomains"/>
    <property type="match status" value="2"/>
</dbReference>
<accession>A0A1N6Y7M4</accession>
<dbReference type="PANTHER" id="PTHR32063:SF77">
    <property type="entry name" value="ACR FAMILY TRANSPORT PROTEIN"/>
    <property type="match status" value="1"/>
</dbReference>
<feature type="transmembrane region" description="Helical" evidence="2">
    <location>
        <begin position="982"/>
        <end position="1006"/>
    </location>
</feature>
<dbReference type="Gene3D" id="1.20.1640.10">
    <property type="entry name" value="Multidrug efflux transporter AcrB transmembrane domain"/>
    <property type="match status" value="2"/>
</dbReference>
<feature type="transmembrane region" description="Helical" evidence="2">
    <location>
        <begin position="876"/>
        <end position="896"/>
    </location>
</feature>
<dbReference type="Gene3D" id="3.30.70.1430">
    <property type="entry name" value="Multidrug efflux transporter AcrB pore domain"/>
    <property type="match status" value="2"/>
</dbReference>
<feature type="transmembrane region" description="Helical" evidence="2">
    <location>
        <begin position="384"/>
        <end position="408"/>
    </location>
</feature>
<feature type="transmembrane region" description="Helical" evidence="2">
    <location>
        <begin position="429"/>
        <end position="451"/>
    </location>
</feature>
<dbReference type="PRINTS" id="PR00702">
    <property type="entry name" value="ACRIFLAVINRP"/>
</dbReference>
<dbReference type="SUPFAM" id="SSF82866">
    <property type="entry name" value="Multidrug efflux transporter AcrB transmembrane domain"/>
    <property type="match status" value="2"/>
</dbReference>
<dbReference type="Gene3D" id="3.30.2090.10">
    <property type="entry name" value="Multidrug efflux transporter AcrB TolC docking domain, DN and DC subdomains"/>
    <property type="match status" value="2"/>
</dbReference>
<name>A0A1N6Y7M4_9RHOB</name>
<organism evidence="3 4">
    <name type="scientific">Paracoccus thiocyanatus</name>
    <dbReference type="NCBI Taxonomy" id="34006"/>
    <lineage>
        <taxon>Bacteria</taxon>
        <taxon>Pseudomonadati</taxon>
        <taxon>Pseudomonadota</taxon>
        <taxon>Alphaproteobacteria</taxon>
        <taxon>Rhodobacterales</taxon>
        <taxon>Paracoccaceae</taxon>
        <taxon>Paracoccus</taxon>
    </lineage>
</organism>
<feature type="transmembrane region" description="Helical" evidence="2">
    <location>
        <begin position="518"/>
        <end position="538"/>
    </location>
</feature>
<dbReference type="OrthoDB" id="174266at2"/>
<dbReference type="GO" id="GO:0042910">
    <property type="term" value="F:xenobiotic transmembrane transporter activity"/>
    <property type="evidence" value="ECO:0007669"/>
    <property type="project" value="TreeGrafter"/>
</dbReference>
<dbReference type="SUPFAM" id="SSF82693">
    <property type="entry name" value="Multidrug efflux transporter AcrB pore domain, PN1, PN2, PC1 and PC2 subdomains"/>
    <property type="match status" value="3"/>
</dbReference>
<feature type="transmembrane region" description="Helical" evidence="2">
    <location>
        <begin position="457"/>
        <end position="479"/>
    </location>
</feature>
<dbReference type="InterPro" id="IPR027463">
    <property type="entry name" value="AcrB_DN_DC_subdom"/>
</dbReference>
<dbReference type="InterPro" id="IPR001036">
    <property type="entry name" value="Acrflvin-R"/>
</dbReference>